<dbReference type="GeneID" id="92087910"/>
<sequence length="619" mass="69982">MQAGPVLRYRMWHMTGELIGYLCFGDTASVPPMFEGTSDEPDLHEWFAVFDGFKEPLQGENEFYLDPLSEINPETDDITLFTDAGDPNQMPNEEADTIVGFCRFVNSTESFERTAQERLVAIVHDFDSTGRSREPRSPLTAPQLHDVLSKPRFKIETHAMSTAIHFNTSKRKRQLALNGLARDGSKASTEDIPDAERRLVFIINLDAWAVWALAATVSPIQAMPLRSFISDHITFKASLDMDIPADGPLTFAMSFHLPIYALRDASKGARFSDKRGLRRFEDIGFLRGSSQTGIGSSLPCERIYQAKLSCLVTGHDTRVWSAYIFLDNYNDYEESEIEEDYDPEKEALDKACVTSDPFRGKSLASSQITPRESFLRVLEALSTQARKEWCNTVTQILSMIYNTRSFYVKGLYDHGKEGRVRRQNYARWISLATQLLATLRRSLDDCTSAWASFSAPGGDLGYFHKPGQHWDMKERNKRRLNAIEKNFKLMSTMLRKLNIAIGELMDTTNELAHHLPFESNQMAILQSETAKDVKILTWVTFHSLPFTLVAAFMSARVELLPWPEKLATPIVGFLVIEAVIWIVLDMFASGRYMAMVKHAVIALYDRGSHPTPPKATAGR</sequence>
<evidence type="ECO:0000256" key="1">
    <source>
        <dbReference type="SAM" id="Phobius"/>
    </source>
</evidence>
<dbReference type="Proteomes" id="UP001480595">
    <property type="component" value="Unassembled WGS sequence"/>
</dbReference>
<dbReference type="EMBL" id="JAQQWL010000004">
    <property type="protein sequence ID" value="KAK8076166.1"/>
    <property type="molecule type" value="Genomic_DNA"/>
</dbReference>
<dbReference type="RefSeq" id="XP_066719125.1">
    <property type="nucleotide sequence ID" value="XM_066854847.1"/>
</dbReference>
<keyword evidence="1" id="KW-0812">Transmembrane</keyword>
<accession>A0ABR1VY23</accession>
<name>A0ABR1VY23_9PEZI</name>
<evidence type="ECO:0000313" key="2">
    <source>
        <dbReference type="EMBL" id="KAK8076166.1"/>
    </source>
</evidence>
<proteinExistence type="predicted"/>
<keyword evidence="1" id="KW-0472">Membrane</keyword>
<keyword evidence="3" id="KW-1185">Reference proteome</keyword>
<evidence type="ECO:0000313" key="3">
    <source>
        <dbReference type="Proteomes" id="UP001480595"/>
    </source>
</evidence>
<organism evidence="2 3">
    <name type="scientific">Apiospora phragmitis</name>
    <dbReference type="NCBI Taxonomy" id="2905665"/>
    <lineage>
        <taxon>Eukaryota</taxon>
        <taxon>Fungi</taxon>
        <taxon>Dikarya</taxon>
        <taxon>Ascomycota</taxon>
        <taxon>Pezizomycotina</taxon>
        <taxon>Sordariomycetes</taxon>
        <taxon>Xylariomycetidae</taxon>
        <taxon>Amphisphaeriales</taxon>
        <taxon>Apiosporaceae</taxon>
        <taxon>Apiospora</taxon>
    </lineage>
</organism>
<comment type="caution">
    <text evidence="2">The sequence shown here is derived from an EMBL/GenBank/DDBJ whole genome shotgun (WGS) entry which is preliminary data.</text>
</comment>
<keyword evidence="1" id="KW-1133">Transmembrane helix</keyword>
<reference evidence="2 3" key="1">
    <citation type="submission" date="2023-01" db="EMBL/GenBank/DDBJ databases">
        <title>Analysis of 21 Apiospora genomes using comparative genomics revels a genus with tremendous synthesis potential of carbohydrate active enzymes and secondary metabolites.</title>
        <authorList>
            <person name="Sorensen T."/>
        </authorList>
    </citation>
    <scope>NUCLEOTIDE SEQUENCE [LARGE SCALE GENOMIC DNA]</scope>
    <source>
        <strain evidence="2 3">CBS 135458</strain>
    </source>
</reference>
<feature type="transmembrane region" description="Helical" evidence="1">
    <location>
        <begin position="566"/>
        <end position="588"/>
    </location>
</feature>
<protein>
    <submittedName>
        <fullName evidence="2">Uncharacterized protein</fullName>
    </submittedName>
</protein>
<gene>
    <name evidence="2" type="ORF">PG994_003438</name>
</gene>